<dbReference type="EMBL" id="AYSL01001643">
    <property type="protein sequence ID" value="KTF05663.1"/>
    <property type="molecule type" value="Genomic_DNA"/>
</dbReference>
<protein>
    <submittedName>
        <fullName evidence="1">Uncharacterized protein</fullName>
    </submittedName>
</protein>
<gene>
    <name evidence="1" type="ORF">MGSAQ_002842</name>
</gene>
<comment type="caution">
    <text evidence="1">The sequence shown here is derived from an EMBL/GenBank/DDBJ whole genome shotgun (WGS) entry which is preliminary data.</text>
</comment>
<evidence type="ECO:0000313" key="1">
    <source>
        <dbReference type="EMBL" id="KTF05663.1"/>
    </source>
</evidence>
<dbReference type="AlphaFoldDB" id="A0A1B6NQM5"/>
<reference evidence="1" key="1">
    <citation type="submission" date="2013-11" db="EMBL/GenBank/DDBJ databases">
        <title>Microbial diversity, functional groups and degradation webs in Northern and Southern Mediterranean and Red Sea marine crude oil polluted sites.</title>
        <authorList>
            <person name="Daffonchio D."/>
            <person name="Mapelli F."/>
            <person name="Ferrer M."/>
            <person name="Richter M."/>
            <person name="Cherif A."/>
            <person name="Malkawi H.I."/>
            <person name="Yakimov M.M."/>
            <person name="Abdel-Fattah Y.R."/>
            <person name="Blaghen M."/>
            <person name="Golyshin P.N."/>
            <person name="Kalogerakis N."/>
            <person name="Boon N."/>
            <person name="Magagnini M."/>
            <person name="Fava F."/>
        </authorList>
    </citation>
    <scope>NUCLEOTIDE SEQUENCE</scope>
</reference>
<accession>A0A1B6NQM5</accession>
<organism evidence="1">
    <name type="scientific">marine sediment metagenome</name>
    <dbReference type="NCBI Taxonomy" id="412755"/>
    <lineage>
        <taxon>unclassified sequences</taxon>
        <taxon>metagenomes</taxon>
        <taxon>ecological metagenomes</taxon>
    </lineage>
</organism>
<name>A0A1B6NQM5_9ZZZZ</name>
<proteinExistence type="predicted"/>
<sequence length="54" mass="6216">MNYLTLLSDCAISDKSVVTISPLFDNLYGWNMKKSSPNVDMFRFTERNTLPLLD</sequence>